<dbReference type="OrthoDB" id="9802385at2"/>
<dbReference type="PANTHER" id="PTHR46246">
    <property type="entry name" value="GUANOSINE-3',5'-BIS(DIPHOSPHATE) 3'-PYROPHOSPHOHYDROLASE MESH1"/>
    <property type="match status" value="1"/>
</dbReference>
<sequence length="227" mass="24472">MTLRFKVSALAIEKFAGGYTIKLMSAELPATSHTLPAFINLTVCPQLAGNRMEKLIQKALAFAVAQHEGQIRKGPSPIAYTHHLAEVSALVAAFGGETEVIAAAWLHDVVEDTDASINQIAEKFGPVIAELVDEVTDDPQLSKAEQRAAQIAHAPNLSLGAALIKTADQTSNMGGLVASPPNWDAEKREKYIRKAEAVVAGLKIPNEMRRAFENAASRARRLTPQKE</sequence>
<dbReference type="Pfam" id="PF13328">
    <property type="entry name" value="HD_4"/>
    <property type="match status" value="1"/>
</dbReference>
<keyword evidence="2" id="KW-1185">Reference proteome</keyword>
<accession>A0A422QVL2</accession>
<comment type="caution">
    <text evidence="1">The sequence shown here is derived from an EMBL/GenBank/DDBJ whole genome shotgun (WGS) entry which is preliminary data.</text>
</comment>
<gene>
    <name evidence="1" type="ORF">A7A09_013895</name>
</gene>
<dbReference type="AlphaFoldDB" id="A0A422QVL2"/>
<evidence type="ECO:0000313" key="2">
    <source>
        <dbReference type="Proteomes" id="UP000238137"/>
    </source>
</evidence>
<dbReference type="PANTHER" id="PTHR46246:SF1">
    <property type="entry name" value="GUANOSINE-3',5'-BIS(DIPHOSPHATE) 3'-PYROPHOSPHOHYDROLASE MESH1"/>
    <property type="match status" value="1"/>
</dbReference>
<dbReference type="Proteomes" id="UP000238137">
    <property type="component" value="Unassembled WGS sequence"/>
</dbReference>
<dbReference type="InterPro" id="IPR052194">
    <property type="entry name" value="MESH1"/>
</dbReference>
<protein>
    <submittedName>
        <fullName evidence="1">Bifunctional (P)ppGpp synthetase/guanosine-3',5'-bis(Diphosphate) 3'-pyrophosphohydrolase</fullName>
    </submittedName>
</protein>
<dbReference type="GO" id="GO:0008893">
    <property type="term" value="F:guanosine-3',5'-bis(diphosphate) 3'-diphosphatase activity"/>
    <property type="evidence" value="ECO:0007669"/>
    <property type="project" value="TreeGrafter"/>
</dbReference>
<evidence type="ECO:0000313" key="1">
    <source>
        <dbReference type="EMBL" id="RNF33992.1"/>
    </source>
</evidence>
<reference evidence="1" key="1">
    <citation type="submission" date="2018-05" db="EMBL/GenBank/DDBJ databases">
        <title>Reclassification of Methylarcula marina and Methylarcula terricola as Paracoccus methylarcula sp.nov., comb.nov. and Paracoccus terricola comb.nov.</title>
        <authorList>
            <person name="Shmareva M.N."/>
            <person name="Doronina N.V."/>
            <person name="Vasilenko O.V."/>
            <person name="Tarlachkov S.V."/>
            <person name="Trotsenko Y.A."/>
        </authorList>
    </citation>
    <scope>NUCLEOTIDE SEQUENCE [LARGE SCALE GENOMIC DNA]</scope>
    <source>
        <strain evidence="1">VKM B-2159</strain>
    </source>
</reference>
<dbReference type="SUPFAM" id="SSF109604">
    <property type="entry name" value="HD-domain/PDEase-like"/>
    <property type="match status" value="1"/>
</dbReference>
<organism evidence="1 2">
    <name type="scientific">Paracoccus methylarcula</name>
    <dbReference type="NCBI Taxonomy" id="72022"/>
    <lineage>
        <taxon>Bacteria</taxon>
        <taxon>Pseudomonadati</taxon>
        <taxon>Pseudomonadota</taxon>
        <taxon>Alphaproteobacteria</taxon>
        <taxon>Rhodobacterales</taxon>
        <taxon>Paracoccaceae</taxon>
        <taxon>Paracoccus</taxon>
    </lineage>
</organism>
<dbReference type="EMBL" id="PXNQ02000008">
    <property type="protein sequence ID" value="RNF33992.1"/>
    <property type="molecule type" value="Genomic_DNA"/>
</dbReference>
<proteinExistence type="predicted"/>
<dbReference type="Gene3D" id="1.10.3210.10">
    <property type="entry name" value="Hypothetical protein af1432"/>
    <property type="match status" value="1"/>
</dbReference>
<name>A0A422QVL2_9RHOB</name>